<dbReference type="AlphaFoldDB" id="A0A8S1YKN1"/>
<gene>
    <name evidence="1" type="ORF">POCTA_138.1.T1930013</name>
    <name evidence="2" type="ORF">POCTA_138.1.T2220004</name>
</gene>
<dbReference type="EMBL" id="CAJJDP010000226">
    <property type="protein sequence ID" value="CAD8215280.1"/>
    <property type="molecule type" value="Genomic_DNA"/>
</dbReference>
<evidence type="ECO:0000313" key="2">
    <source>
        <dbReference type="EMBL" id="CAD8215280.1"/>
    </source>
</evidence>
<sequence length="171" mass="20854">MQTEQQINWFKIMNEMLIVSKEQIDGVKQSRVMKLSSRFDDQWNYLFGVGKNERYQWAQQVRDYREGFKEKGRLVLESKYYFGQPYIIEFFDNPFITERTDFILKEFSRIHILLKAKFSIKEGHNGRTPNYSHFRQRNKCLHQGVVDQKMIREDRQIYQDQQRVPTIKDQK</sequence>
<keyword evidence="3" id="KW-1185">Reference proteome</keyword>
<accession>A0A8S1YKN1</accession>
<protein>
    <submittedName>
        <fullName evidence="1">Uncharacterized protein</fullName>
    </submittedName>
</protein>
<name>A0A8S1YKN1_PAROT</name>
<organism evidence="1 3">
    <name type="scientific">Paramecium octaurelia</name>
    <dbReference type="NCBI Taxonomy" id="43137"/>
    <lineage>
        <taxon>Eukaryota</taxon>
        <taxon>Sar</taxon>
        <taxon>Alveolata</taxon>
        <taxon>Ciliophora</taxon>
        <taxon>Intramacronucleata</taxon>
        <taxon>Oligohymenophorea</taxon>
        <taxon>Peniculida</taxon>
        <taxon>Parameciidae</taxon>
        <taxon>Paramecium</taxon>
    </lineage>
</organism>
<comment type="caution">
    <text evidence="1">The sequence shown here is derived from an EMBL/GenBank/DDBJ whole genome shotgun (WGS) entry which is preliminary data.</text>
</comment>
<evidence type="ECO:0000313" key="3">
    <source>
        <dbReference type="Proteomes" id="UP000683925"/>
    </source>
</evidence>
<proteinExistence type="predicted"/>
<reference evidence="1" key="1">
    <citation type="submission" date="2021-01" db="EMBL/GenBank/DDBJ databases">
        <authorList>
            <consortium name="Genoscope - CEA"/>
            <person name="William W."/>
        </authorList>
    </citation>
    <scope>NUCLEOTIDE SEQUENCE</scope>
</reference>
<dbReference type="EMBL" id="CAJJDP010000197">
    <property type="protein sequence ID" value="CAD8214895.1"/>
    <property type="molecule type" value="Genomic_DNA"/>
</dbReference>
<evidence type="ECO:0000313" key="1">
    <source>
        <dbReference type="EMBL" id="CAD8214895.1"/>
    </source>
</evidence>
<dbReference type="Proteomes" id="UP000683925">
    <property type="component" value="Unassembled WGS sequence"/>
</dbReference>